<evidence type="ECO:0000256" key="1">
    <source>
        <dbReference type="SAM" id="MobiDB-lite"/>
    </source>
</evidence>
<dbReference type="EMBL" id="LNQE01001451">
    <property type="protein sequence ID" value="KUG17311.1"/>
    <property type="molecule type" value="Genomic_DNA"/>
</dbReference>
<proteinExistence type="predicted"/>
<name>A0A0W8F8Y0_9ZZZZ</name>
<dbReference type="AlphaFoldDB" id="A0A0W8F8Y0"/>
<sequence length="211" mass="21711">MKAEIAVLIMIILTIVFPVLSSPSQNEDGQDGLAGYESSRLSIMSLDTKRLEERMAGALVDMMSKSQSDGEGKGSNGDSISSGLKGSNPLNPELPGTNHSVAGTSVLNSSIANISALNFTATNASISSSATNGSATEAFAGNQSRLNSSIPVPGGSTGNQGIGSSSNAKFDGYYGIKSSQHQMGKNNIDSSTFLSGSFSMEKAVKFQDIGI</sequence>
<feature type="region of interest" description="Disordered" evidence="1">
    <location>
        <begin position="63"/>
        <end position="101"/>
    </location>
</feature>
<gene>
    <name evidence="2" type="ORF">ASZ90_012994</name>
</gene>
<comment type="caution">
    <text evidence="2">The sequence shown here is derived from an EMBL/GenBank/DDBJ whole genome shotgun (WGS) entry which is preliminary data.</text>
</comment>
<accession>A0A0W8F8Y0</accession>
<organism evidence="2">
    <name type="scientific">hydrocarbon metagenome</name>
    <dbReference type="NCBI Taxonomy" id="938273"/>
    <lineage>
        <taxon>unclassified sequences</taxon>
        <taxon>metagenomes</taxon>
        <taxon>ecological metagenomes</taxon>
    </lineage>
</organism>
<feature type="compositionally biased region" description="Polar residues" evidence="1">
    <location>
        <begin position="76"/>
        <end position="90"/>
    </location>
</feature>
<evidence type="ECO:0000313" key="2">
    <source>
        <dbReference type="EMBL" id="KUG17311.1"/>
    </source>
</evidence>
<reference evidence="2" key="1">
    <citation type="journal article" date="2015" name="Proc. Natl. Acad. Sci. U.S.A.">
        <title>Networks of energetic and metabolic interactions define dynamics in microbial communities.</title>
        <authorList>
            <person name="Embree M."/>
            <person name="Liu J.K."/>
            <person name="Al-Bassam M.M."/>
            <person name="Zengler K."/>
        </authorList>
    </citation>
    <scope>NUCLEOTIDE SEQUENCE</scope>
</reference>
<protein>
    <submittedName>
        <fullName evidence="2">Uncharacterized protein</fullName>
    </submittedName>
</protein>